<dbReference type="RefSeq" id="XP_002675223.1">
    <property type="nucleotide sequence ID" value="XM_002675177.1"/>
</dbReference>
<dbReference type="PANTHER" id="PTHR46348">
    <property type="entry name" value="DELETED IN LUNG AND ESOPHAGEAL CANCER PROTEIN 1"/>
    <property type="match status" value="1"/>
</dbReference>
<reference evidence="7 8" key="1">
    <citation type="journal article" date="2010" name="Cell">
        <title>The genome of Naegleria gruberi illuminates early eukaryotic versatility.</title>
        <authorList>
            <person name="Fritz-Laylin L.K."/>
            <person name="Prochnik S.E."/>
            <person name="Ginger M.L."/>
            <person name="Dacks J.B."/>
            <person name="Carpenter M.L."/>
            <person name="Field M.C."/>
            <person name="Kuo A."/>
            <person name="Paredez A."/>
            <person name="Chapman J."/>
            <person name="Pham J."/>
            <person name="Shu S."/>
            <person name="Neupane R."/>
            <person name="Cipriano M."/>
            <person name="Mancuso J."/>
            <person name="Tu H."/>
            <person name="Salamov A."/>
            <person name="Lindquist E."/>
            <person name="Shapiro H."/>
            <person name="Lucas S."/>
            <person name="Grigoriev I.V."/>
            <person name="Cande W.Z."/>
            <person name="Fulton C."/>
            <person name="Rokhsar D.S."/>
            <person name="Dawson S.C."/>
        </authorList>
    </citation>
    <scope>NUCLEOTIDE SEQUENCE [LARGE SCALE GENOMIC DNA]</scope>
    <source>
        <strain evidence="7 8">NEG-M</strain>
    </source>
</reference>
<dbReference type="GO" id="GO:0005737">
    <property type="term" value="C:cytoplasm"/>
    <property type="evidence" value="ECO:0007669"/>
    <property type="project" value="UniProtKB-SubCell"/>
</dbReference>
<dbReference type="STRING" id="5762.D2VL49"/>
<evidence type="ECO:0000256" key="4">
    <source>
        <dbReference type="ARBA" id="ARBA00023069"/>
    </source>
</evidence>
<evidence type="ECO:0000256" key="1">
    <source>
        <dbReference type="ARBA" id="ARBA00004138"/>
    </source>
</evidence>
<dbReference type="InterPro" id="IPR013783">
    <property type="entry name" value="Ig-like_fold"/>
</dbReference>
<gene>
    <name evidence="7" type="ORF">NAEGRDRAFT_69661</name>
</gene>
<dbReference type="GO" id="GO:0015631">
    <property type="term" value="F:tubulin binding"/>
    <property type="evidence" value="ECO:0007669"/>
    <property type="project" value="TreeGrafter"/>
</dbReference>
<accession>D2VL49</accession>
<dbReference type="InterPro" id="IPR033304">
    <property type="entry name" value="DLEC1"/>
</dbReference>
<dbReference type="EMBL" id="GG738879">
    <property type="protein sequence ID" value="EFC42479.1"/>
    <property type="molecule type" value="Genomic_DNA"/>
</dbReference>
<keyword evidence="8" id="KW-1185">Reference proteome</keyword>
<name>D2VL49_NAEGR</name>
<organism evidence="8">
    <name type="scientific">Naegleria gruberi</name>
    <name type="common">Amoeba</name>
    <dbReference type="NCBI Taxonomy" id="5762"/>
    <lineage>
        <taxon>Eukaryota</taxon>
        <taxon>Discoba</taxon>
        <taxon>Heterolobosea</taxon>
        <taxon>Tetramitia</taxon>
        <taxon>Eutetramitia</taxon>
        <taxon>Vahlkampfiidae</taxon>
        <taxon>Naegleria</taxon>
    </lineage>
</organism>
<keyword evidence="5" id="KW-0966">Cell projection</keyword>
<proteinExistence type="predicted"/>
<keyword evidence="4" id="KW-0969">Cilium</keyword>
<dbReference type="PANTHER" id="PTHR46348:SF1">
    <property type="entry name" value="DELETED IN LUNG AND ESOPHAGEAL CANCER PROTEIN 1"/>
    <property type="match status" value="1"/>
</dbReference>
<evidence type="ECO:0000256" key="5">
    <source>
        <dbReference type="ARBA" id="ARBA00023273"/>
    </source>
</evidence>
<feature type="domain" description="HYDIN/VesB/CFA65-like Ig-like" evidence="6">
    <location>
        <begin position="363"/>
        <end position="448"/>
    </location>
</feature>
<evidence type="ECO:0000313" key="8">
    <source>
        <dbReference type="Proteomes" id="UP000006671"/>
    </source>
</evidence>
<dbReference type="eggNOG" id="ENOG502QQQ5">
    <property type="taxonomic scope" value="Eukaryota"/>
</dbReference>
<dbReference type="GO" id="GO:0008285">
    <property type="term" value="P:negative regulation of cell population proliferation"/>
    <property type="evidence" value="ECO:0007669"/>
    <property type="project" value="InterPro"/>
</dbReference>
<protein>
    <submittedName>
        <fullName evidence="7">Predicted protein</fullName>
    </submittedName>
</protein>
<keyword evidence="3" id="KW-0963">Cytoplasm</keyword>
<dbReference type="InParanoid" id="D2VL49"/>
<dbReference type="Proteomes" id="UP000006671">
    <property type="component" value="Unassembled WGS sequence"/>
</dbReference>
<dbReference type="GO" id="GO:0005929">
    <property type="term" value="C:cilium"/>
    <property type="evidence" value="ECO:0007669"/>
    <property type="project" value="UniProtKB-SubCell"/>
</dbReference>
<dbReference type="OrthoDB" id="415597at2759"/>
<dbReference type="GeneID" id="8863115"/>
<evidence type="ECO:0000256" key="3">
    <source>
        <dbReference type="ARBA" id="ARBA00022490"/>
    </source>
</evidence>
<evidence type="ECO:0000259" key="6">
    <source>
        <dbReference type="Pfam" id="PF22544"/>
    </source>
</evidence>
<dbReference type="Pfam" id="PF22544">
    <property type="entry name" value="HYDIN_VesB_CFA65-like_Ig"/>
    <property type="match status" value="1"/>
</dbReference>
<dbReference type="OMA" id="EWRYINE"/>
<dbReference type="KEGG" id="ngr:NAEGRDRAFT_69661"/>
<dbReference type="Gene3D" id="2.60.40.10">
    <property type="entry name" value="Immunoglobulins"/>
    <property type="match status" value="4"/>
</dbReference>
<evidence type="ECO:0000256" key="2">
    <source>
        <dbReference type="ARBA" id="ARBA00004496"/>
    </source>
</evidence>
<evidence type="ECO:0000313" key="7">
    <source>
        <dbReference type="EMBL" id="EFC42479.1"/>
    </source>
</evidence>
<dbReference type="VEuPathDB" id="AmoebaDB:NAEGRDRAFT_69661"/>
<dbReference type="InterPro" id="IPR053879">
    <property type="entry name" value="HYDIN_VesB_CFA65-like_Ig"/>
</dbReference>
<comment type="subcellular location">
    <subcellularLocation>
        <location evidence="1">Cell projection</location>
        <location evidence="1">Cilium</location>
    </subcellularLocation>
    <subcellularLocation>
        <location evidence="2">Cytoplasm</location>
    </subcellularLocation>
</comment>
<sequence length="479" mass="54084">MEIVEKAPFFVSPKYFSLNEEEEALVTVTFRPEVVGEQSQSIFIIFDNEQVFEIQLVAEAQYPRINLCSMAKRKDFLPERDSTLLCFETVYPYQKSESQLLTHYNSSDVSVEFEWRYINEYADTPISSNGINLPFMVKPSIGKIKPRSCMAFEVTFTPQSLGVFSGYFILFVNNVPLPVSSDHPYFYYFKSGFSWFRDSILNSLKTSDPLRYFTPYSSEVAEIENESKAIALGESNLVSFGSVPVFHCRLFGDTKKLEVTLNPPIINLSNSIFIGEIVEKQVVIVNSSDFDAYFRWLVCEEDDGLKTEFDPPSGVIGPKERVPIKIFISCSKPQAFNLSCICEIANSEEIELLLRGESKPQTLRIDTPCLDMGIIETGKVVTDCVQITNTSSLDLNWACSTIENNAVTVIPFEGCLPIGKSCLVNVRVKSAYPQFIQQILRFDVENGISQYVGLNAEIQSPQVVLEEYFFNVGEITIGE</sequence>
<dbReference type="AlphaFoldDB" id="D2VL49"/>